<name>A0ABN1J9Z9_9CLOT</name>
<protein>
    <submittedName>
        <fullName evidence="2">DNA binding domain-containing protein</fullName>
    </submittedName>
</protein>
<evidence type="ECO:0000313" key="3">
    <source>
        <dbReference type="Proteomes" id="UP001501510"/>
    </source>
</evidence>
<reference evidence="2 3" key="1">
    <citation type="journal article" date="2019" name="Int. J. Syst. Evol. Microbiol.">
        <title>The Global Catalogue of Microorganisms (GCM) 10K type strain sequencing project: providing services to taxonomists for standard genome sequencing and annotation.</title>
        <authorList>
            <consortium name="The Broad Institute Genomics Platform"/>
            <consortium name="The Broad Institute Genome Sequencing Center for Infectious Disease"/>
            <person name="Wu L."/>
            <person name="Ma J."/>
        </authorList>
    </citation>
    <scope>NUCLEOTIDE SEQUENCE [LARGE SCALE GENOMIC DNA]</scope>
    <source>
        <strain evidence="2 3">JCM 1407</strain>
    </source>
</reference>
<dbReference type="Pfam" id="PF04326">
    <property type="entry name" value="SLFN_AlbA_2"/>
    <property type="match status" value="1"/>
</dbReference>
<feature type="domain" description="Schlafen AlbA-2" evidence="1">
    <location>
        <begin position="14"/>
        <end position="134"/>
    </location>
</feature>
<dbReference type="PANTHER" id="PTHR30595">
    <property type="entry name" value="GLPR-RELATED TRANSCRIPTIONAL REPRESSOR"/>
    <property type="match status" value="1"/>
</dbReference>
<proteinExistence type="predicted"/>
<dbReference type="Gene3D" id="3.30.565.60">
    <property type="match status" value="1"/>
</dbReference>
<dbReference type="InterPro" id="IPR007421">
    <property type="entry name" value="Schlafen_AlbA_2_dom"/>
</dbReference>
<organism evidence="2 3">
    <name type="scientific">Clostridium oceanicum</name>
    <dbReference type="NCBI Taxonomy" id="1543"/>
    <lineage>
        <taxon>Bacteria</taxon>
        <taxon>Bacillati</taxon>
        <taxon>Bacillota</taxon>
        <taxon>Clostridia</taxon>
        <taxon>Eubacteriales</taxon>
        <taxon>Clostridiaceae</taxon>
        <taxon>Clostridium</taxon>
    </lineage>
</organism>
<gene>
    <name evidence="2" type="ORF">GCM10008906_04310</name>
</gene>
<dbReference type="Proteomes" id="UP001501510">
    <property type="component" value="Unassembled WGS sequence"/>
</dbReference>
<sequence>MNQKKLENLIKKNEGPKLDFKQIIELDMESSKKELAKDVCAIGNSKGGRGYIIIGIEDKTKKILGLNNINFTEEQIQQIITSRIDPPIPVSLEILKYKQKKLAIINIYNGDQKPYQVRERGAFYIRRGSTTDTMRKQEIISSLQDNFSLNVELCPIIRSNKRNISKEIVDKYFESMGVSINEENRMFLMENASIIHHDRESNKYNASLGGLLIFCKNNNIFLPHNIIKIINNVNKEFPKVIIVKGDLLSMVYKVKSILSKIFPYIYPTEAIYEAVNNAVIHRDYTMFYKEIEVIINFNNVIVVSPGCLLKGSNVRSLNTVRRNMWIYEKLMALDKNNIFTNSGNGFKKMRKKFKRKGKVVFINSLKENCFKVIFPGINKFKE</sequence>
<dbReference type="Gene3D" id="3.30.950.30">
    <property type="entry name" value="Schlafen, AAA domain"/>
    <property type="match status" value="1"/>
</dbReference>
<comment type="caution">
    <text evidence="2">The sequence shown here is derived from an EMBL/GenBank/DDBJ whole genome shotgun (WGS) entry which is preliminary data.</text>
</comment>
<dbReference type="RefSeq" id="WP_343758404.1">
    <property type="nucleotide sequence ID" value="NZ_BAAACG010000003.1"/>
</dbReference>
<dbReference type="EMBL" id="BAAACG010000003">
    <property type="protein sequence ID" value="GAA0733448.1"/>
    <property type="molecule type" value="Genomic_DNA"/>
</dbReference>
<keyword evidence="3" id="KW-1185">Reference proteome</keyword>
<evidence type="ECO:0000313" key="2">
    <source>
        <dbReference type="EMBL" id="GAA0733448.1"/>
    </source>
</evidence>
<dbReference type="InterPro" id="IPR038461">
    <property type="entry name" value="Schlafen_AlbA_2_dom_sf"/>
</dbReference>
<accession>A0ABN1J9Z9</accession>
<dbReference type="InterPro" id="IPR038475">
    <property type="entry name" value="RecG_C_sf"/>
</dbReference>
<dbReference type="PANTHER" id="PTHR30595:SF6">
    <property type="entry name" value="SCHLAFEN ALBA-2 DOMAIN-CONTAINING PROTEIN"/>
    <property type="match status" value="1"/>
</dbReference>
<evidence type="ECO:0000259" key="1">
    <source>
        <dbReference type="Pfam" id="PF04326"/>
    </source>
</evidence>